<proteinExistence type="predicted"/>
<reference evidence="1" key="2">
    <citation type="journal article" date="2015" name="Data Brief">
        <title>Shoot transcriptome of the giant reed, Arundo donax.</title>
        <authorList>
            <person name="Barrero R.A."/>
            <person name="Guerrero F.D."/>
            <person name="Moolhuijzen P."/>
            <person name="Goolsby J.A."/>
            <person name="Tidwell J."/>
            <person name="Bellgard S.E."/>
            <person name="Bellgard M.I."/>
        </authorList>
    </citation>
    <scope>NUCLEOTIDE SEQUENCE</scope>
    <source>
        <tissue evidence="1">Shoot tissue taken approximately 20 cm above the soil surface</tissue>
    </source>
</reference>
<evidence type="ECO:0000313" key="1">
    <source>
        <dbReference type="EMBL" id="JAD28650.1"/>
    </source>
</evidence>
<organism evidence="1">
    <name type="scientific">Arundo donax</name>
    <name type="common">Giant reed</name>
    <name type="synonym">Donax arundinaceus</name>
    <dbReference type="NCBI Taxonomy" id="35708"/>
    <lineage>
        <taxon>Eukaryota</taxon>
        <taxon>Viridiplantae</taxon>
        <taxon>Streptophyta</taxon>
        <taxon>Embryophyta</taxon>
        <taxon>Tracheophyta</taxon>
        <taxon>Spermatophyta</taxon>
        <taxon>Magnoliopsida</taxon>
        <taxon>Liliopsida</taxon>
        <taxon>Poales</taxon>
        <taxon>Poaceae</taxon>
        <taxon>PACMAD clade</taxon>
        <taxon>Arundinoideae</taxon>
        <taxon>Arundineae</taxon>
        <taxon>Arundo</taxon>
    </lineage>
</organism>
<sequence length="36" mass="4138">MFMLMFGQALTAVLNQSSEFKGRLDFGHELCESYHV</sequence>
<protein>
    <submittedName>
        <fullName evidence="1">Uncharacterized protein</fullName>
    </submittedName>
</protein>
<dbReference type="AlphaFoldDB" id="A0A0A8YW07"/>
<accession>A0A0A8YW07</accession>
<name>A0A0A8YW07_ARUDO</name>
<reference evidence="1" key="1">
    <citation type="submission" date="2014-09" db="EMBL/GenBank/DDBJ databases">
        <authorList>
            <person name="Magalhaes I.L.F."/>
            <person name="Oliveira U."/>
            <person name="Santos F.R."/>
            <person name="Vidigal T.H.D.A."/>
            <person name="Brescovit A.D."/>
            <person name="Santos A.J."/>
        </authorList>
    </citation>
    <scope>NUCLEOTIDE SEQUENCE</scope>
    <source>
        <tissue evidence="1">Shoot tissue taken approximately 20 cm above the soil surface</tissue>
    </source>
</reference>
<dbReference type="EMBL" id="GBRH01269245">
    <property type="protein sequence ID" value="JAD28650.1"/>
    <property type="molecule type" value="Transcribed_RNA"/>
</dbReference>